<proteinExistence type="predicted"/>
<comment type="caution">
    <text evidence="2">The sequence shown here is derived from an EMBL/GenBank/DDBJ whole genome shotgun (WGS) entry which is preliminary data.</text>
</comment>
<evidence type="ECO:0008006" key="4">
    <source>
        <dbReference type="Google" id="ProtNLM"/>
    </source>
</evidence>
<evidence type="ECO:0000313" key="3">
    <source>
        <dbReference type="Proteomes" id="UP000838748"/>
    </source>
</evidence>
<reference evidence="2" key="1">
    <citation type="submission" date="2021-11" db="EMBL/GenBank/DDBJ databases">
        <authorList>
            <person name="Rodrigo-Torres L."/>
            <person name="Arahal R. D."/>
            <person name="Lucena T."/>
        </authorList>
    </citation>
    <scope>NUCLEOTIDE SEQUENCE</scope>
    <source>
        <strain evidence="2">CECT 7928</strain>
    </source>
</reference>
<keyword evidence="1" id="KW-0812">Transmembrane</keyword>
<dbReference type="PANTHER" id="PTHR35813:SF1">
    <property type="entry name" value="INNER MEMBRANE PROTEIN YBAN"/>
    <property type="match status" value="1"/>
</dbReference>
<keyword evidence="3" id="KW-1185">Reference proteome</keyword>
<sequence>MISCKTRSKSKRFTKEYIKRKGYICVGWTSVILGMIGITVPLLPTVPFILLALYCFGCASPKFQQWLLNHKRLGPLARRLQSKSGLTVKEKVQSLILIWISMGAVFYFVALGTHWQWAILGLIAFETWFILRFKTHYPDKAEAKSESVDTKKAP</sequence>
<dbReference type="EMBL" id="CAKLDM010000002">
    <property type="protein sequence ID" value="CAH0538729.1"/>
    <property type="molecule type" value="Genomic_DNA"/>
</dbReference>
<feature type="transmembrane region" description="Helical" evidence="1">
    <location>
        <begin position="46"/>
        <end position="63"/>
    </location>
</feature>
<dbReference type="RefSeq" id="WP_237360964.1">
    <property type="nucleotide sequence ID" value="NZ_CAKLDM010000002.1"/>
</dbReference>
<gene>
    <name evidence="2" type="ORF">VMF7928_01616</name>
</gene>
<protein>
    <recommendedName>
        <fullName evidence="4">Inner membrane protein</fullName>
    </recommendedName>
</protein>
<keyword evidence="1" id="KW-0472">Membrane</keyword>
<dbReference type="InterPro" id="IPR007401">
    <property type="entry name" value="DUF454"/>
</dbReference>
<evidence type="ECO:0000313" key="2">
    <source>
        <dbReference type="EMBL" id="CAH0538729.1"/>
    </source>
</evidence>
<organism evidence="2 3">
    <name type="scientific">Vibrio marisflavi CECT 7928</name>
    <dbReference type="NCBI Taxonomy" id="634439"/>
    <lineage>
        <taxon>Bacteria</taxon>
        <taxon>Pseudomonadati</taxon>
        <taxon>Pseudomonadota</taxon>
        <taxon>Gammaproteobacteria</taxon>
        <taxon>Vibrionales</taxon>
        <taxon>Vibrionaceae</taxon>
        <taxon>Vibrio</taxon>
    </lineage>
</organism>
<dbReference type="Pfam" id="PF04304">
    <property type="entry name" value="DUF454"/>
    <property type="match status" value="1"/>
</dbReference>
<accession>A0ABM9A2Z6</accession>
<dbReference type="PANTHER" id="PTHR35813">
    <property type="entry name" value="INNER MEMBRANE PROTEIN YBAN"/>
    <property type="match status" value="1"/>
</dbReference>
<keyword evidence="1" id="KW-1133">Transmembrane helix</keyword>
<dbReference type="Proteomes" id="UP000838748">
    <property type="component" value="Unassembled WGS sequence"/>
</dbReference>
<feature type="transmembrane region" description="Helical" evidence="1">
    <location>
        <begin position="21"/>
        <end position="40"/>
    </location>
</feature>
<feature type="transmembrane region" description="Helical" evidence="1">
    <location>
        <begin position="92"/>
        <end position="109"/>
    </location>
</feature>
<evidence type="ECO:0000256" key="1">
    <source>
        <dbReference type="SAM" id="Phobius"/>
    </source>
</evidence>
<name>A0ABM9A2Z6_9VIBR</name>